<dbReference type="Gene3D" id="1.10.730.10">
    <property type="entry name" value="Isoleucyl-tRNA Synthetase, Domain 1"/>
    <property type="match status" value="1"/>
</dbReference>
<evidence type="ECO:0000256" key="11">
    <source>
        <dbReference type="ARBA" id="ARBA00047552"/>
    </source>
</evidence>
<dbReference type="CDD" id="cd00817">
    <property type="entry name" value="ValRS_core"/>
    <property type="match status" value="1"/>
</dbReference>
<keyword evidence="9" id="KW-0030">Aminoacyl-tRNA synthetase</keyword>
<evidence type="ECO:0000256" key="8">
    <source>
        <dbReference type="ARBA" id="ARBA00022917"/>
    </source>
</evidence>
<evidence type="ECO:0000256" key="6">
    <source>
        <dbReference type="ARBA" id="ARBA00022741"/>
    </source>
</evidence>
<dbReference type="PRINTS" id="PR00986">
    <property type="entry name" value="TRNASYNTHVAL"/>
</dbReference>
<dbReference type="SUPFAM" id="SSF46589">
    <property type="entry name" value="tRNA-binding arm"/>
    <property type="match status" value="1"/>
</dbReference>
<comment type="subunit">
    <text evidence="2">Monomer.</text>
</comment>
<dbReference type="GO" id="GO:0005524">
    <property type="term" value="F:ATP binding"/>
    <property type="evidence" value="ECO:0007669"/>
    <property type="project" value="UniProtKB-KW"/>
</dbReference>
<dbReference type="EC" id="6.1.1.9" evidence="3"/>
<dbReference type="InterPro" id="IPR001412">
    <property type="entry name" value="aa-tRNA-synth_I_CS"/>
</dbReference>
<keyword evidence="4" id="KW-0963">Cytoplasm</keyword>
<dbReference type="InterPro" id="IPR002303">
    <property type="entry name" value="Valyl-tRNA_ligase"/>
</dbReference>
<dbReference type="EMBL" id="CAFBMX010000005">
    <property type="protein sequence ID" value="CAB4931358.1"/>
    <property type="molecule type" value="Genomic_DNA"/>
</dbReference>
<comment type="catalytic activity">
    <reaction evidence="11">
        <text>tRNA(Val) + L-valine + ATP = L-valyl-tRNA(Val) + AMP + diphosphate</text>
        <dbReference type="Rhea" id="RHEA:10704"/>
        <dbReference type="Rhea" id="RHEA-COMP:9672"/>
        <dbReference type="Rhea" id="RHEA-COMP:9708"/>
        <dbReference type="ChEBI" id="CHEBI:30616"/>
        <dbReference type="ChEBI" id="CHEBI:33019"/>
        <dbReference type="ChEBI" id="CHEBI:57762"/>
        <dbReference type="ChEBI" id="CHEBI:78442"/>
        <dbReference type="ChEBI" id="CHEBI:78537"/>
        <dbReference type="ChEBI" id="CHEBI:456215"/>
        <dbReference type="EC" id="6.1.1.9"/>
    </reaction>
</comment>
<dbReference type="SUPFAM" id="SSF50677">
    <property type="entry name" value="ValRS/IleRS/LeuRS editing domain"/>
    <property type="match status" value="1"/>
</dbReference>
<evidence type="ECO:0000256" key="10">
    <source>
        <dbReference type="ARBA" id="ARBA00029936"/>
    </source>
</evidence>
<evidence type="ECO:0000313" key="15">
    <source>
        <dbReference type="EMBL" id="CAB4931358.1"/>
    </source>
</evidence>
<reference evidence="15" key="1">
    <citation type="submission" date="2020-05" db="EMBL/GenBank/DDBJ databases">
        <authorList>
            <person name="Chiriac C."/>
            <person name="Salcher M."/>
            <person name="Ghai R."/>
            <person name="Kavagutti S V."/>
        </authorList>
    </citation>
    <scope>NUCLEOTIDE SEQUENCE</scope>
</reference>
<evidence type="ECO:0000256" key="4">
    <source>
        <dbReference type="ARBA" id="ARBA00022490"/>
    </source>
</evidence>
<dbReference type="InterPro" id="IPR009080">
    <property type="entry name" value="tRNAsynth_Ia_anticodon-bd"/>
</dbReference>
<keyword evidence="6" id="KW-0547">Nucleotide-binding</keyword>
<sequence>MTDAAAQLAARTRYEPGEVEPRIMEQWLGSGLFSGSAEGAGEAYSIAIPPPNVTGALHMGHALNGSIQDVLIRHHRMRGLRTEWVLGTDHAGIATQKQVEKRLIEEGTSREALGREAFVERVWDWRAEFGGTIIGQFKRLGASCDYERERFTLDAGYHEAVVTVFCELYEQGLIYRDHYMVNWDPGSRSAISDLEVEDRELTDTLFSIAYPLADGSGEVVVATVRPETMLGDTAVAVNPQDERYAHLIGGSVVLPLTGREVPIIGDDYVKTDFGTGCLKITPAHDPNDFEIGRRHGLEELSVIGEDGRMNALAGAWEGLPVAEAQRAIVEELRSQGLLRAEDPYTHTVPFSHRSGERIEPLISLQWFMRMDELAGPAIEAVTGGRVRIHPESQSRRYVDWLENIRPWCISRQLWWGHQLPVWYRGDETYVGAQAPDGDGWVQDEDVLDTWFSSALWPFATLGWPQQTPELRAFYPTAVLSTARDILFLWVARMVMMGLRFAGDVPFRDVYVHSVIQAPDGRRMSKSLGTGIDPLEEIERHGADAVRFGLLAMSSTQDVRYSAEKVEQGQALANKLYNASRFVLLNVQPDAGDAPRPTTPEDRWILSRLARAELETTRRIEEFDFAKAALGLYDFVYGELCDWYLELVKGRDFDADLSATLLHVLRRTLALAHPIIPFVTEDLWALVPGTSGLLAGTVIDPVDAGALDDEAEARIGDVIAAVTAVRSWRNGAGVAPGTPLPARLEAAGYEDTTALVARLARLDLDAAAGGEDAASVPVPGGTIVLLASGAVDPQAELRKREARAEELRGEIARAESRLANDGFTAKAPAELVAAEREKLARLRAELDAL</sequence>
<dbReference type="InterPro" id="IPR002300">
    <property type="entry name" value="aa-tRNA-synth_Ia"/>
</dbReference>
<evidence type="ECO:0000256" key="3">
    <source>
        <dbReference type="ARBA" id="ARBA00013169"/>
    </source>
</evidence>
<keyword evidence="7" id="KW-0067">ATP-binding</keyword>
<dbReference type="GO" id="GO:0002161">
    <property type="term" value="F:aminoacyl-tRNA deacylase activity"/>
    <property type="evidence" value="ECO:0007669"/>
    <property type="project" value="InterPro"/>
</dbReference>
<proteinExistence type="inferred from homology"/>
<dbReference type="Gene3D" id="3.40.50.620">
    <property type="entry name" value="HUPs"/>
    <property type="match status" value="3"/>
</dbReference>
<evidence type="ECO:0000256" key="9">
    <source>
        <dbReference type="ARBA" id="ARBA00023146"/>
    </source>
</evidence>
<dbReference type="GO" id="GO:0004832">
    <property type="term" value="F:valine-tRNA ligase activity"/>
    <property type="evidence" value="ECO:0007669"/>
    <property type="project" value="UniProtKB-EC"/>
</dbReference>
<dbReference type="NCBIfam" id="NF004349">
    <property type="entry name" value="PRK05729.1"/>
    <property type="match status" value="1"/>
</dbReference>
<keyword evidence="8" id="KW-0648">Protein biosynthesis</keyword>
<dbReference type="PANTHER" id="PTHR11946:SF93">
    <property type="entry name" value="VALINE--TRNA LIGASE, CHLOROPLASTIC_MITOCHONDRIAL 2"/>
    <property type="match status" value="1"/>
</dbReference>
<dbReference type="FunFam" id="3.40.50.620:FF:000032">
    <property type="entry name" value="Valine--tRNA ligase"/>
    <property type="match status" value="1"/>
</dbReference>
<evidence type="ECO:0000259" key="14">
    <source>
        <dbReference type="Pfam" id="PF10458"/>
    </source>
</evidence>
<feature type="domain" description="Methionyl/Valyl/Leucyl/Isoleucyl-tRNA synthetase anticodon-binding" evidence="13">
    <location>
        <begin position="601"/>
        <end position="741"/>
    </location>
</feature>
<evidence type="ECO:0000256" key="1">
    <source>
        <dbReference type="ARBA" id="ARBA00004496"/>
    </source>
</evidence>
<dbReference type="InterPro" id="IPR009008">
    <property type="entry name" value="Val/Leu/Ile-tRNA-synth_edit"/>
</dbReference>
<keyword evidence="5" id="KW-0436">Ligase</keyword>
<dbReference type="SUPFAM" id="SSF47323">
    <property type="entry name" value="Anticodon-binding domain of a subclass of class I aminoacyl-tRNA synthetases"/>
    <property type="match status" value="1"/>
</dbReference>
<dbReference type="InterPro" id="IPR010978">
    <property type="entry name" value="tRNA-bd_arm"/>
</dbReference>
<dbReference type="InterPro" id="IPR033705">
    <property type="entry name" value="Anticodon_Ia_Val"/>
</dbReference>
<evidence type="ECO:0000256" key="2">
    <source>
        <dbReference type="ARBA" id="ARBA00011245"/>
    </source>
</evidence>
<feature type="domain" description="Aminoacyl-tRNA synthetase class Ia" evidence="12">
    <location>
        <begin position="23"/>
        <end position="428"/>
    </location>
</feature>
<dbReference type="HAMAP" id="MF_02004">
    <property type="entry name" value="Val_tRNA_synth_type1"/>
    <property type="match status" value="1"/>
</dbReference>
<dbReference type="GO" id="GO:0005829">
    <property type="term" value="C:cytosol"/>
    <property type="evidence" value="ECO:0007669"/>
    <property type="project" value="TreeGrafter"/>
</dbReference>
<feature type="domain" description="Valyl-tRNA synthetase tRNA-binding arm" evidence="14">
    <location>
        <begin position="794"/>
        <end position="847"/>
    </location>
</feature>
<dbReference type="InterPro" id="IPR037118">
    <property type="entry name" value="Val-tRNA_synth_C_sf"/>
</dbReference>
<dbReference type="AlphaFoldDB" id="A0A6J7IJJ7"/>
<feature type="domain" description="Aminoacyl-tRNA synthetase class Ia" evidence="12">
    <location>
        <begin position="439"/>
        <end position="560"/>
    </location>
</feature>
<accession>A0A6J7IJJ7</accession>
<name>A0A6J7IJJ7_9ZZZZ</name>
<evidence type="ECO:0000259" key="13">
    <source>
        <dbReference type="Pfam" id="PF08264"/>
    </source>
</evidence>
<dbReference type="PANTHER" id="PTHR11946">
    <property type="entry name" value="VALYL-TRNA SYNTHETASES"/>
    <property type="match status" value="1"/>
</dbReference>
<dbReference type="NCBIfam" id="TIGR00422">
    <property type="entry name" value="valS"/>
    <property type="match status" value="1"/>
</dbReference>
<dbReference type="Pfam" id="PF08264">
    <property type="entry name" value="Anticodon_1"/>
    <property type="match status" value="1"/>
</dbReference>
<dbReference type="InterPro" id="IPR014729">
    <property type="entry name" value="Rossmann-like_a/b/a_fold"/>
</dbReference>
<dbReference type="InterPro" id="IPR019499">
    <property type="entry name" value="Val-tRNA_synth_tRNA-bd"/>
</dbReference>
<evidence type="ECO:0000259" key="12">
    <source>
        <dbReference type="Pfam" id="PF00133"/>
    </source>
</evidence>
<evidence type="ECO:0000256" key="5">
    <source>
        <dbReference type="ARBA" id="ARBA00022598"/>
    </source>
</evidence>
<dbReference type="Gene3D" id="3.90.740.10">
    <property type="entry name" value="Valyl/Leucyl/Isoleucyl-tRNA synthetase, editing domain"/>
    <property type="match status" value="1"/>
</dbReference>
<dbReference type="PROSITE" id="PS00178">
    <property type="entry name" value="AA_TRNA_LIGASE_I"/>
    <property type="match status" value="1"/>
</dbReference>
<evidence type="ECO:0000256" key="7">
    <source>
        <dbReference type="ARBA" id="ARBA00022840"/>
    </source>
</evidence>
<gene>
    <name evidence="15" type="ORF">UFOPK3674_01170</name>
</gene>
<comment type="subcellular location">
    <subcellularLocation>
        <location evidence="1">Cytoplasm</location>
    </subcellularLocation>
</comment>
<dbReference type="InterPro" id="IPR013155">
    <property type="entry name" value="M/V/L/I-tRNA-synth_anticd-bd"/>
</dbReference>
<dbReference type="Gene3D" id="1.10.287.380">
    <property type="entry name" value="Valyl-tRNA synthetase, C-terminal domain"/>
    <property type="match status" value="1"/>
</dbReference>
<protein>
    <recommendedName>
        <fullName evidence="3">valine--tRNA ligase</fullName>
        <ecNumber evidence="3">6.1.1.9</ecNumber>
    </recommendedName>
    <alternativeName>
        <fullName evidence="10">Valyl-tRNA synthetase</fullName>
    </alternativeName>
</protein>
<organism evidence="15">
    <name type="scientific">freshwater metagenome</name>
    <dbReference type="NCBI Taxonomy" id="449393"/>
    <lineage>
        <taxon>unclassified sequences</taxon>
        <taxon>metagenomes</taxon>
        <taxon>ecological metagenomes</taxon>
    </lineage>
</organism>
<dbReference type="SUPFAM" id="SSF52374">
    <property type="entry name" value="Nucleotidylyl transferase"/>
    <property type="match status" value="1"/>
</dbReference>
<dbReference type="CDD" id="cd07962">
    <property type="entry name" value="Anticodon_Ia_Val"/>
    <property type="match status" value="1"/>
</dbReference>
<dbReference type="Pfam" id="PF10458">
    <property type="entry name" value="Val_tRNA-synt_C"/>
    <property type="match status" value="1"/>
</dbReference>
<dbReference type="Pfam" id="PF00133">
    <property type="entry name" value="tRNA-synt_1"/>
    <property type="match status" value="2"/>
</dbReference>
<dbReference type="GO" id="GO:0006438">
    <property type="term" value="P:valyl-tRNA aminoacylation"/>
    <property type="evidence" value="ECO:0007669"/>
    <property type="project" value="InterPro"/>
</dbReference>